<name>A0ABT6RQ22_9ACTN</name>
<organism evidence="1 2">
    <name type="scientific">Streptomyces solicavernae</name>
    <dbReference type="NCBI Taxonomy" id="3043614"/>
    <lineage>
        <taxon>Bacteria</taxon>
        <taxon>Bacillati</taxon>
        <taxon>Actinomycetota</taxon>
        <taxon>Actinomycetes</taxon>
        <taxon>Kitasatosporales</taxon>
        <taxon>Streptomycetaceae</taxon>
        <taxon>Streptomyces</taxon>
    </lineage>
</organism>
<reference evidence="1 2" key="1">
    <citation type="submission" date="2023-05" db="EMBL/GenBank/DDBJ databases">
        <title>Draft genome sequence of Streptomyces sp. B-S-A8 isolated from a cave soil in Thailand.</title>
        <authorList>
            <person name="Chamroensaksri N."/>
            <person name="Muangham S."/>
        </authorList>
    </citation>
    <scope>NUCLEOTIDE SEQUENCE [LARGE SCALE GENOMIC DNA]</scope>
    <source>
        <strain evidence="1 2">B-S-A8</strain>
    </source>
</reference>
<evidence type="ECO:0000313" key="1">
    <source>
        <dbReference type="EMBL" id="MDI3386536.1"/>
    </source>
</evidence>
<protein>
    <recommendedName>
        <fullName evidence="3">Protein-L-isoaspartate O-methyltransferase</fullName>
    </recommendedName>
</protein>
<dbReference type="Gene3D" id="3.40.50.150">
    <property type="entry name" value="Vaccinia Virus protein VP39"/>
    <property type="match status" value="1"/>
</dbReference>
<dbReference type="InterPro" id="IPR029063">
    <property type="entry name" value="SAM-dependent_MTases_sf"/>
</dbReference>
<dbReference type="CDD" id="cd02440">
    <property type="entry name" value="AdoMet_MTases"/>
    <property type="match status" value="1"/>
</dbReference>
<dbReference type="RefSeq" id="WP_282512521.1">
    <property type="nucleotide sequence ID" value="NZ_JASCIR010000006.1"/>
</dbReference>
<dbReference type="SUPFAM" id="SSF53335">
    <property type="entry name" value="S-adenosyl-L-methionine-dependent methyltransferases"/>
    <property type="match status" value="1"/>
</dbReference>
<gene>
    <name evidence="1" type="ORF">QIS99_09970</name>
</gene>
<dbReference type="Proteomes" id="UP001224661">
    <property type="component" value="Unassembled WGS sequence"/>
</dbReference>
<evidence type="ECO:0008006" key="3">
    <source>
        <dbReference type="Google" id="ProtNLM"/>
    </source>
</evidence>
<comment type="caution">
    <text evidence="1">The sequence shown here is derived from an EMBL/GenBank/DDBJ whole genome shotgun (WGS) entry which is preliminary data.</text>
</comment>
<sequence length="369" mass="39333">METVPREVFLPSFFTDAPGPDGITRYTHVSRDNGEQEWLRLVYRNRTWVTQLDHGTTTGEGGEAVLGVPTSSSTLPSVVVGMFEDFDVPEGKRIYEAGSGTGYSTALACVRYGDACVTSTEHDPRLSALVGERLASLGHHPKLLTGDAAQGCPAGAPYGGVIATYSPSAVPAEWVEQTETGGVILVSLGGSLDAYAYVRLVKTGNDTAEGQFRNGDVSFMRSRELARPDIGPMMRSALARRDAARPVDVGVDPGVLESTALMWTAQIALPGVVRVGLTTGETSGRWFLHPDGSWAVLETSQGDPPCAYEGGPQRLWTRLEEAASRWLADGRPGIERYGLTVTGGENTVWLDTPDRPVGALPTGPGQASR</sequence>
<proteinExistence type="predicted"/>
<keyword evidence="2" id="KW-1185">Reference proteome</keyword>
<dbReference type="Pfam" id="PF01135">
    <property type="entry name" value="PCMT"/>
    <property type="match status" value="1"/>
</dbReference>
<accession>A0ABT6RQ22</accession>
<dbReference type="EMBL" id="JASCIR010000006">
    <property type="protein sequence ID" value="MDI3386536.1"/>
    <property type="molecule type" value="Genomic_DNA"/>
</dbReference>
<evidence type="ECO:0000313" key="2">
    <source>
        <dbReference type="Proteomes" id="UP001224661"/>
    </source>
</evidence>